<dbReference type="InterPro" id="IPR000719">
    <property type="entry name" value="Prot_kinase_dom"/>
</dbReference>
<evidence type="ECO:0000256" key="17">
    <source>
        <dbReference type="ARBA" id="ARBA00023170"/>
    </source>
</evidence>
<dbReference type="Gene3D" id="2.90.10.10">
    <property type="entry name" value="Bulb-type lectin domain"/>
    <property type="match status" value="1"/>
</dbReference>
<organism evidence="25 26">
    <name type="scientific">Gossypium davidsonii</name>
    <name type="common">Davidson's cotton</name>
    <name type="synonym">Gossypium klotzschianum subsp. davidsonii</name>
    <dbReference type="NCBI Taxonomy" id="34287"/>
    <lineage>
        <taxon>Eukaryota</taxon>
        <taxon>Viridiplantae</taxon>
        <taxon>Streptophyta</taxon>
        <taxon>Embryophyta</taxon>
        <taxon>Tracheophyta</taxon>
        <taxon>Spermatophyta</taxon>
        <taxon>Magnoliopsida</taxon>
        <taxon>eudicotyledons</taxon>
        <taxon>Gunneridae</taxon>
        <taxon>Pentapetalae</taxon>
        <taxon>rosids</taxon>
        <taxon>malvids</taxon>
        <taxon>Malvales</taxon>
        <taxon>Malvaceae</taxon>
        <taxon>Malvoideae</taxon>
        <taxon>Gossypium</taxon>
    </lineage>
</organism>
<accession>A0A7J8SCR4</accession>
<dbReference type="PANTHER" id="PTHR47974">
    <property type="entry name" value="OS07G0415500 PROTEIN"/>
    <property type="match status" value="1"/>
</dbReference>
<dbReference type="Gene3D" id="3.30.200.20">
    <property type="entry name" value="Phosphorylase Kinase, domain 1"/>
    <property type="match status" value="1"/>
</dbReference>
<keyword evidence="12" id="KW-0418">Kinase</keyword>
<evidence type="ECO:0000256" key="16">
    <source>
        <dbReference type="ARBA" id="ARBA00023157"/>
    </source>
</evidence>
<dbReference type="FunFam" id="1.10.510.10:FF:000358">
    <property type="entry name" value="Putative leucine-rich repeat receptor-like serine/threonine-protein kinase"/>
    <property type="match status" value="1"/>
</dbReference>
<evidence type="ECO:0000259" key="23">
    <source>
        <dbReference type="PROSITE" id="PS50927"/>
    </source>
</evidence>
<evidence type="ECO:0000256" key="11">
    <source>
        <dbReference type="ARBA" id="ARBA00022741"/>
    </source>
</evidence>
<feature type="domain" description="Protein kinase" evidence="22">
    <location>
        <begin position="1"/>
        <end position="179"/>
    </location>
</feature>
<dbReference type="Proteomes" id="UP000593561">
    <property type="component" value="Unassembled WGS sequence"/>
</dbReference>
<keyword evidence="18" id="KW-0325">Glycoprotein</keyword>
<evidence type="ECO:0000256" key="6">
    <source>
        <dbReference type="ARBA" id="ARBA00022614"/>
    </source>
</evidence>
<dbReference type="PROSITE" id="PS00108">
    <property type="entry name" value="PROTEIN_KINASE_ST"/>
    <property type="match status" value="2"/>
</dbReference>
<dbReference type="Gene3D" id="1.10.510.10">
    <property type="entry name" value="Transferase(Phosphotransferase) domain 1"/>
    <property type="match status" value="2"/>
</dbReference>
<dbReference type="Pfam" id="PF00954">
    <property type="entry name" value="S_locus_glycop"/>
    <property type="match status" value="1"/>
</dbReference>
<keyword evidence="3" id="KW-1003">Cell membrane</keyword>
<dbReference type="InterPro" id="IPR036426">
    <property type="entry name" value="Bulb-type_lectin_dom_sf"/>
</dbReference>
<gene>
    <name evidence="25" type="ORF">Godav_009091</name>
</gene>
<keyword evidence="7" id="KW-0808">Transferase</keyword>
<evidence type="ECO:0000256" key="20">
    <source>
        <dbReference type="ARBA" id="ARBA00048679"/>
    </source>
</evidence>
<dbReference type="GO" id="GO:0048544">
    <property type="term" value="P:recognition of pollen"/>
    <property type="evidence" value="ECO:0007669"/>
    <property type="project" value="InterPro"/>
</dbReference>
<dbReference type="InterPro" id="IPR011009">
    <property type="entry name" value="Kinase-like_dom_sf"/>
</dbReference>
<feature type="domain" description="Protein kinase" evidence="22">
    <location>
        <begin position="540"/>
        <end position="833"/>
    </location>
</feature>
<keyword evidence="13" id="KW-0067">ATP-binding</keyword>
<evidence type="ECO:0000256" key="3">
    <source>
        <dbReference type="ARBA" id="ARBA00022475"/>
    </source>
</evidence>
<dbReference type="PROSITE" id="PS50011">
    <property type="entry name" value="PROTEIN_KINASE_DOM"/>
    <property type="match status" value="2"/>
</dbReference>
<keyword evidence="6" id="KW-0433">Leucine-rich repeat</keyword>
<dbReference type="AlphaFoldDB" id="A0A7J8SCR4"/>
<evidence type="ECO:0000256" key="8">
    <source>
        <dbReference type="ARBA" id="ARBA00022692"/>
    </source>
</evidence>
<keyword evidence="9" id="KW-0732">Signal</keyword>
<name>A0A7J8SCR4_GOSDV</name>
<evidence type="ECO:0000259" key="22">
    <source>
        <dbReference type="PROSITE" id="PS50011"/>
    </source>
</evidence>
<keyword evidence="8 21" id="KW-0812">Transmembrane</keyword>
<evidence type="ECO:0000256" key="12">
    <source>
        <dbReference type="ARBA" id="ARBA00022777"/>
    </source>
</evidence>
<comment type="catalytic activity">
    <reaction evidence="19">
        <text>L-threonyl-[protein] + ATP = O-phospho-L-threonyl-[protein] + ADP + H(+)</text>
        <dbReference type="Rhea" id="RHEA:46608"/>
        <dbReference type="Rhea" id="RHEA-COMP:11060"/>
        <dbReference type="Rhea" id="RHEA-COMP:11605"/>
        <dbReference type="ChEBI" id="CHEBI:15378"/>
        <dbReference type="ChEBI" id="CHEBI:30013"/>
        <dbReference type="ChEBI" id="CHEBI:30616"/>
        <dbReference type="ChEBI" id="CHEBI:61977"/>
        <dbReference type="ChEBI" id="CHEBI:456216"/>
        <dbReference type="EC" id="2.7.11.1"/>
    </reaction>
</comment>
<dbReference type="PANTHER" id="PTHR47974:SF3">
    <property type="entry name" value="RECEPTOR-LIKE SERINE_THREONINE-PROTEIN KINASE"/>
    <property type="match status" value="1"/>
</dbReference>
<proteinExistence type="predicted"/>
<keyword evidence="16" id="KW-1015">Disulfide bond</keyword>
<evidence type="ECO:0000256" key="2">
    <source>
        <dbReference type="ARBA" id="ARBA00012513"/>
    </source>
</evidence>
<evidence type="ECO:0000256" key="13">
    <source>
        <dbReference type="ARBA" id="ARBA00022840"/>
    </source>
</evidence>
<keyword evidence="4" id="KW-0723">Serine/threonine-protein kinase</keyword>
<comment type="subcellular location">
    <subcellularLocation>
        <location evidence="1">Cell membrane</location>
        <topology evidence="1">Single-pass membrane protein</topology>
    </subcellularLocation>
</comment>
<evidence type="ECO:0000256" key="9">
    <source>
        <dbReference type="ARBA" id="ARBA00022729"/>
    </source>
</evidence>
<keyword evidence="5" id="KW-0597">Phosphoprotein</keyword>
<dbReference type="InterPro" id="IPR003609">
    <property type="entry name" value="Pan_app"/>
</dbReference>
<dbReference type="SMART" id="SM00220">
    <property type="entry name" value="S_TKc"/>
    <property type="match status" value="1"/>
</dbReference>
<feature type="domain" description="Bulb-type lectin" evidence="23">
    <location>
        <begin position="179"/>
        <end position="303"/>
    </location>
</feature>
<evidence type="ECO:0000256" key="7">
    <source>
        <dbReference type="ARBA" id="ARBA00022679"/>
    </source>
</evidence>
<dbReference type="FunFam" id="1.10.510.10:FF:000537">
    <property type="entry name" value="Putative receptor-like protein kinase"/>
    <property type="match status" value="1"/>
</dbReference>
<evidence type="ECO:0000256" key="19">
    <source>
        <dbReference type="ARBA" id="ARBA00047899"/>
    </source>
</evidence>
<evidence type="ECO:0000256" key="15">
    <source>
        <dbReference type="ARBA" id="ARBA00023136"/>
    </source>
</evidence>
<sequence>MEHGSLAENLSSKTLDWKKRFQIAVGTAKGLVYIHEECLEWILHCDIKPQNIVIDSNYQPKVSDFGLSWLLNRGDVKSSKISRLRLRGTRGYMAPEWVLNMPITSKVDVHSYGIVLLELVTGRSPSIGVQGIDGKQLMQGTLSKWVKQQRDVTETWIGMIVDPTLDGKYDEVDHALPILRQGSSMSAENPDDVLISPSGMFSAGFYRVGQNAYCFAIWFSKPCHDGSHTIVWMANRDTPVNGRRSKLSVLKTGNLVLQSLVNGTLWQSFDSPTDTLLHEQPLTRHDRLVSARSQSDDSSDIQHLLAGFYGFGLPTRKNKINDSRIAVFDSSGYFTSSDKLEFQSADFGRGPWRRLTLDFDGNLRLYSLEEQKGIWSVTWQAMSNSCRIHGICGPKSICSYDPSSGPKCACLPGFKMKNQADWNDGCEPEFNLSCDDHDFKFVQFHHTNFFGYHYDILRNHTLEECAKACLKLCCIAFQYRYFPKDGAYRCYPKWELRNGYHYPSYNGTLYLKLPKSFQYNKPVEGLKLNCSINQTKQLERAYHKRTGYGSLEILIWCASVIGLLELICVILVFRFKQFTYAELKTATRGFSEEIGRGGCGVVYKGVLSDQRIAAIKASGVLSTWRMENGSLARNLMSNSLDWKKRFDIAVGTAKGLAYLHEECLEWVLHCDVKPQNILLDSNYQPKVADFGLSKLLNRDNLKGPSFSKIRGARGYMAPEWVYNLPITSKVDIYSYGIVILEMVTRRNPTNGIPAVETSGEIWHQKLEAWVKGKKNGAAAMSWVEELIDPAMGYDYDRNKMENLLEVAIKCTEAERHARPSMSKIVQLLQSATQ</sequence>
<dbReference type="InterPro" id="IPR000858">
    <property type="entry name" value="S_locus_glycoprot_dom"/>
</dbReference>
<feature type="domain" description="Apple" evidence="24">
    <location>
        <begin position="434"/>
        <end position="514"/>
    </location>
</feature>
<comment type="caution">
    <text evidence="25">The sequence shown here is derived from an EMBL/GenBank/DDBJ whole genome shotgun (WGS) entry which is preliminary data.</text>
</comment>
<evidence type="ECO:0000256" key="10">
    <source>
        <dbReference type="ARBA" id="ARBA00022737"/>
    </source>
</evidence>
<keyword evidence="17" id="KW-0675">Receptor</keyword>
<dbReference type="PROSITE" id="PS50927">
    <property type="entry name" value="BULB_LECTIN"/>
    <property type="match status" value="1"/>
</dbReference>
<keyword evidence="14 21" id="KW-1133">Transmembrane helix</keyword>
<evidence type="ECO:0000256" key="1">
    <source>
        <dbReference type="ARBA" id="ARBA00004162"/>
    </source>
</evidence>
<dbReference type="SUPFAM" id="SSF56112">
    <property type="entry name" value="Protein kinase-like (PK-like)"/>
    <property type="match status" value="2"/>
</dbReference>
<protein>
    <recommendedName>
        <fullName evidence="2">non-specific serine/threonine protein kinase</fullName>
        <ecNumber evidence="2">2.7.11.1</ecNumber>
    </recommendedName>
</protein>
<evidence type="ECO:0000256" key="4">
    <source>
        <dbReference type="ARBA" id="ARBA00022527"/>
    </source>
</evidence>
<comment type="catalytic activity">
    <reaction evidence="20">
        <text>L-seryl-[protein] + ATP = O-phospho-L-seryl-[protein] + ADP + H(+)</text>
        <dbReference type="Rhea" id="RHEA:17989"/>
        <dbReference type="Rhea" id="RHEA-COMP:9863"/>
        <dbReference type="Rhea" id="RHEA-COMP:11604"/>
        <dbReference type="ChEBI" id="CHEBI:15378"/>
        <dbReference type="ChEBI" id="CHEBI:29999"/>
        <dbReference type="ChEBI" id="CHEBI:30616"/>
        <dbReference type="ChEBI" id="CHEBI:83421"/>
        <dbReference type="ChEBI" id="CHEBI:456216"/>
        <dbReference type="EC" id="2.7.11.1"/>
    </reaction>
</comment>
<evidence type="ECO:0000256" key="18">
    <source>
        <dbReference type="ARBA" id="ARBA00023180"/>
    </source>
</evidence>
<dbReference type="EMBL" id="JABFAC010000009">
    <property type="protein sequence ID" value="MBA0623640.1"/>
    <property type="molecule type" value="Genomic_DNA"/>
</dbReference>
<dbReference type="PROSITE" id="PS50948">
    <property type="entry name" value="PAN"/>
    <property type="match status" value="1"/>
</dbReference>
<dbReference type="GO" id="GO:0005886">
    <property type="term" value="C:plasma membrane"/>
    <property type="evidence" value="ECO:0007669"/>
    <property type="project" value="UniProtKB-SubCell"/>
</dbReference>
<keyword evidence="11" id="KW-0547">Nucleotide-binding</keyword>
<dbReference type="EC" id="2.7.11.1" evidence="2"/>
<evidence type="ECO:0000256" key="21">
    <source>
        <dbReference type="SAM" id="Phobius"/>
    </source>
</evidence>
<dbReference type="Pfam" id="PF00069">
    <property type="entry name" value="Pkinase"/>
    <property type="match status" value="2"/>
</dbReference>
<evidence type="ECO:0000313" key="26">
    <source>
        <dbReference type="Proteomes" id="UP000593561"/>
    </source>
</evidence>
<keyword evidence="26" id="KW-1185">Reference proteome</keyword>
<dbReference type="SUPFAM" id="SSF51110">
    <property type="entry name" value="alpha-D-mannose-specific plant lectins"/>
    <property type="match status" value="1"/>
</dbReference>
<dbReference type="InterPro" id="IPR001480">
    <property type="entry name" value="Bulb-type_lectin_dom"/>
</dbReference>
<dbReference type="GO" id="GO:0004674">
    <property type="term" value="F:protein serine/threonine kinase activity"/>
    <property type="evidence" value="ECO:0007669"/>
    <property type="project" value="UniProtKB-KW"/>
</dbReference>
<dbReference type="GO" id="GO:0005524">
    <property type="term" value="F:ATP binding"/>
    <property type="evidence" value="ECO:0007669"/>
    <property type="project" value="UniProtKB-KW"/>
</dbReference>
<reference evidence="25 26" key="1">
    <citation type="journal article" date="2019" name="Genome Biol. Evol.">
        <title>Insights into the evolution of the New World diploid cottons (Gossypium, subgenus Houzingenia) based on genome sequencing.</title>
        <authorList>
            <person name="Grover C.E."/>
            <person name="Arick M.A. 2nd"/>
            <person name="Thrash A."/>
            <person name="Conover J.L."/>
            <person name="Sanders W.S."/>
            <person name="Peterson D.G."/>
            <person name="Frelichowski J.E."/>
            <person name="Scheffler J.A."/>
            <person name="Scheffler B.E."/>
            <person name="Wendel J.F."/>
        </authorList>
    </citation>
    <scope>NUCLEOTIDE SEQUENCE [LARGE SCALE GENOMIC DNA]</scope>
    <source>
        <strain evidence="25">27</strain>
        <tissue evidence="25">Leaf</tissue>
    </source>
</reference>
<keyword evidence="15 21" id="KW-0472">Membrane</keyword>
<evidence type="ECO:0000256" key="14">
    <source>
        <dbReference type="ARBA" id="ARBA00022989"/>
    </source>
</evidence>
<evidence type="ECO:0000259" key="24">
    <source>
        <dbReference type="PROSITE" id="PS50948"/>
    </source>
</evidence>
<evidence type="ECO:0000313" key="25">
    <source>
        <dbReference type="EMBL" id="MBA0623640.1"/>
    </source>
</evidence>
<feature type="transmembrane region" description="Helical" evidence="21">
    <location>
        <begin position="553"/>
        <end position="573"/>
    </location>
</feature>
<dbReference type="CDD" id="cd01098">
    <property type="entry name" value="PAN_AP_plant"/>
    <property type="match status" value="1"/>
</dbReference>
<evidence type="ECO:0000256" key="5">
    <source>
        <dbReference type="ARBA" id="ARBA00022553"/>
    </source>
</evidence>
<dbReference type="InterPro" id="IPR008271">
    <property type="entry name" value="Ser/Thr_kinase_AS"/>
</dbReference>
<keyword evidence="10" id="KW-0677">Repeat</keyword>